<dbReference type="InterPro" id="IPR001763">
    <property type="entry name" value="Rhodanese-like_dom"/>
</dbReference>
<organism evidence="2 3">
    <name type="scientific">Poritiphilus flavus</name>
    <dbReference type="NCBI Taxonomy" id="2697053"/>
    <lineage>
        <taxon>Bacteria</taxon>
        <taxon>Pseudomonadati</taxon>
        <taxon>Bacteroidota</taxon>
        <taxon>Flavobacteriia</taxon>
        <taxon>Flavobacteriales</taxon>
        <taxon>Flavobacteriaceae</taxon>
        <taxon>Poritiphilus</taxon>
    </lineage>
</organism>
<dbReference type="Pfam" id="PF00581">
    <property type="entry name" value="Rhodanese"/>
    <property type="match status" value="1"/>
</dbReference>
<keyword evidence="3" id="KW-1185">Reference proteome</keyword>
<name>A0A6L9EB73_9FLAO</name>
<dbReference type="SMART" id="SM00450">
    <property type="entry name" value="RHOD"/>
    <property type="match status" value="1"/>
</dbReference>
<dbReference type="RefSeq" id="WP_161434842.1">
    <property type="nucleotide sequence ID" value="NZ_WXYO01000003.1"/>
</dbReference>
<gene>
    <name evidence="2" type="ORF">GTQ38_07270</name>
</gene>
<evidence type="ECO:0000313" key="2">
    <source>
        <dbReference type="EMBL" id="NAS11798.1"/>
    </source>
</evidence>
<dbReference type="EMBL" id="WXYO01000003">
    <property type="protein sequence ID" value="NAS11798.1"/>
    <property type="molecule type" value="Genomic_DNA"/>
</dbReference>
<dbReference type="PROSITE" id="PS50206">
    <property type="entry name" value="RHODANESE_3"/>
    <property type="match status" value="1"/>
</dbReference>
<dbReference type="PANTHER" id="PTHR43031">
    <property type="entry name" value="FAD-DEPENDENT OXIDOREDUCTASE"/>
    <property type="match status" value="1"/>
</dbReference>
<dbReference type="CDD" id="cd00158">
    <property type="entry name" value="RHOD"/>
    <property type="match status" value="1"/>
</dbReference>
<sequence length="104" mass="11764">MADLTQEEWTEQLNEDSNAVILDVRTPEEVEEGYIPGAVHIDFYLGQEFLDEVGKLDKSKNFYVYCRSGNRSAQACALMNSIGFENAYNLMGGITEWEGEITED</sequence>
<accession>A0A6L9EB73</accession>
<dbReference type="InterPro" id="IPR036873">
    <property type="entry name" value="Rhodanese-like_dom_sf"/>
</dbReference>
<protein>
    <submittedName>
        <fullName evidence="2">Rhodanese-like domain-containing protein</fullName>
    </submittedName>
</protein>
<dbReference type="Proteomes" id="UP000475249">
    <property type="component" value="Unassembled WGS sequence"/>
</dbReference>
<comment type="caution">
    <text evidence="2">The sequence shown here is derived from an EMBL/GenBank/DDBJ whole genome shotgun (WGS) entry which is preliminary data.</text>
</comment>
<feature type="domain" description="Rhodanese" evidence="1">
    <location>
        <begin position="15"/>
        <end position="102"/>
    </location>
</feature>
<dbReference type="SUPFAM" id="SSF52821">
    <property type="entry name" value="Rhodanese/Cell cycle control phosphatase"/>
    <property type="match status" value="1"/>
</dbReference>
<dbReference type="Gene3D" id="3.40.250.10">
    <property type="entry name" value="Rhodanese-like domain"/>
    <property type="match status" value="1"/>
</dbReference>
<proteinExistence type="predicted"/>
<evidence type="ECO:0000313" key="3">
    <source>
        <dbReference type="Proteomes" id="UP000475249"/>
    </source>
</evidence>
<dbReference type="AlphaFoldDB" id="A0A6L9EB73"/>
<dbReference type="PANTHER" id="PTHR43031:SF1">
    <property type="entry name" value="PYRIDINE NUCLEOTIDE-DISULPHIDE OXIDOREDUCTASE"/>
    <property type="match status" value="1"/>
</dbReference>
<evidence type="ECO:0000259" key="1">
    <source>
        <dbReference type="PROSITE" id="PS50206"/>
    </source>
</evidence>
<reference evidence="2 3" key="1">
    <citation type="submission" date="2020-01" db="EMBL/GenBank/DDBJ databases">
        <title>Bacteria diversity of Porities sp.</title>
        <authorList>
            <person name="Wang G."/>
        </authorList>
    </citation>
    <scope>NUCLEOTIDE SEQUENCE [LARGE SCALE GENOMIC DNA]</scope>
    <source>
        <strain evidence="2 3">R33</strain>
    </source>
</reference>
<dbReference type="InterPro" id="IPR050229">
    <property type="entry name" value="GlpE_sulfurtransferase"/>
</dbReference>